<name>A0A914GQ98_GLORO</name>
<evidence type="ECO:0000313" key="1">
    <source>
        <dbReference type="Proteomes" id="UP000887572"/>
    </source>
</evidence>
<proteinExistence type="predicted"/>
<accession>A0A914GQ98</accession>
<keyword evidence="1" id="KW-1185">Reference proteome</keyword>
<dbReference type="Proteomes" id="UP000887572">
    <property type="component" value="Unplaced"/>
</dbReference>
<protein>
    <submittedName>
        <fullName evidence="2">Uncharacterized protein</fullName>
    </submittedName>
</protein>
<evidence type="ECO:0000313" key="2">
    <source>
        <dbReference type="WBParaSite" id="Gr19_v10_g10346.t1"/>
    </source>
</evidence>
<reference evidence="2" key="1">
    <citation type="submission" date="2022-11" db="UniProtKB">
        <authorList>
            <consortium name="WormBaseParasite"/>
        </authorList>
    </citation>
    <scope>IDENTIFICATION</scope>
</reference>
<dbReference type="WBParaSite" id="Gr19_v10_g10346.t1">
    <property type="protein sequence ID" value="Gr19_v10_g10346.t1"/>
    <property type="gene ID" value="Gr19_v10_g10346"/>
</dbReference>
<organism evidence="1 2">
    <name type="scientific">Globodera rostochiensis</name>
    <name type="common">Golden nematode worm</name>
    <name type="synonym">Heterodera rostochiensis</name>
    <dbReference type="NCBI Taxonomy" id="31243"/>
    <lineage>
        <taxon>Eukaryota</taxon>
        <taxon>Metazoa</taxon>
        <taxon>Ecdysozoa</taxon>
        <taxon>Nematoda</taxon>
        <taxon>Chromadorea</taxon>
        <taxon>Rhabditida</taxon>
        <taxon>Tylenchina</taxon>
        <taxon>Tylenchomorpha</taxon>
        <taxon>Tylenchoidea</taxon>
        <taxon>Heteroderidae</taxon>
        <taxon>Heteroderinae</taxon>
        <taxon>Globodera</taxon>
    </lineage>
</organism>
<sequence>MKPQEVRLNAESVQLIISKPKFVPDGSSTVGGLKGDSGSMLVIGHLPNNVFFAHALFSQFKGQQSRQQNLDIYASITDFCSQIAFRTGGAVE</sequence>
<dbReference type="AlphaFoldDB" id="A0A914GQ98"/>